<dbReference type="Proteomes" id="UP001187315">
    <property type="component" value="Unassembled WGS sequence"/>
</dbReference>
<dbReference type="AlphaFoldDB" id="A0AA88SMY7"/>
<evidence type="ECO:0000313" key="3">
    <source>
        <dbReference type="Proteomes" id="UP001187315"/>
    </source>
</evidence>
<protein>
    <submittedName>
        <fullName evidence="2">Uncharacterized protein</fullName>
    </submittedName>
</protein>
<feature type="compositionally biased region" description="Polar residues" evidence="1">
    <location>
        <begin position="44"/>
        <end position="58"/>
    </location>
</feature>
<feature type="region of interest" description="Disordered" evidence="1">
    <location>
        <begin position="1"/>
        <end position="20"/>
    </location>
</feature>
<sequence length="80" mass="8790">MVSDLKPVSRAGSEAERGLGANRFNPCLRFTISSTPLKPCVVPETTSQAHEHQLATTRKSPEAAAHTAEPKKMWMKQSEK</sequence>
<reference evidence="2" key="1">
    <citation type="submission" date="2023-08" db="EMBL/GenBank/DDBJ databases">
        <title>Pelteobagrus vachellii genome.</title>
        <authorList>
            <person name="Liu H."/>
        </authorList>
    </citation>
    <scope>NUCLEOTIDE SEQUENCE</scope>
    <source>
        <strain evidence="2">PRFRI_2022a</strain>
        <tissue evidence="2">Muscle</tissue>
    </source>
</reference>
<gene>
    <name evidence="2" type="ORF">Q7C36_013916</name>
</gene>
<comment type="caution">
    <text evidence="2">The sequence shown here is derived from an EMBL/GenBank/DDBJ whole genome shotgun (WGS) entry which is preliminary data.</text>
</comment>
<evidence type="ECO:0000313" key="2">
    <source>
        <dbReference type="EMBL" id="KAK2839102.1"/>
    </source>
</evidence>
<accession>A0AA88SMY7</accession>
<organism evidence="2 3">
    <name type="scientific">Tachysurus vachellii</name>
    <name type="common">Darkbarbel catfish</name>
    <name type="synonym">Pelteobagrus vachellii</name>
    <dbReference type="NCBI Taxonomy" id="175792"/>
    <lineage>
        <taxon>Eukaryota</taxon>
        <taxon>Metazoa</taxon>
        <taxon>Chordata</taxon>
        <taxon>Craniata</taxon>
        <taxon>Vertebrata</taxon>
        <taxon>Euteleostomi</taxon>
        <taxon>Actinopterygii</taxon>
        <taxon>Neopterygii</taxon>
        <taxon>Teleostei</taxon>
        <taxon>Ostariophysi</taxon>
        <taxon>Siluriformes</taxon>
        <taxon>Bagridae</taxon>
        <taxon>Tachysurus</taxon>
    </lineage>
</organism>
<feature type="compositionally biased region" description="Basic and acidic residues" evidence="1">
    <location>
        <begin position="68"/>
        <end position="80"/>
    </location>
</feature>
<name>A0AA88SMY7_TACVA</name>
<feature type="region of interest" description="Disordered" evidence="1">
    <location>
        <begin position="43"/>
        <end position="80"/>
    </location>
</feature>
<evidence type="ECO:0000256" key="1">
    <source>
        <dbReference type="SAM" id="MobiDB-lite"/>
    </source>
</evidence>
<dbReference type="EMBL" id="JAVHJS010000013">
    <property type="protein sequence ID" value="KAK2839102.1"/>
    <property type="molecule type" value="Genomic_DNA"/>
</dbReference>
<keyword evidence="3" id="KW-1185">Reference proteome</keyword>
<proteinExistence type="predicted"/>